<dbReference type="EMBL" id="JACXIZ010000013">
    <property type="protein sequence ID" value="MBD2845039.1"/>
    <property type="molecule type" value="Genomic_DNA"/>
</dbReference>
<dbReference type="Pfam" id="PF12833">
    <property type="entry name" value="HTH_18"/>
    <property type="match status" value="1"/>
</dbReference>
<dbReference type="SMART" id="SM00448">
    <property type="entry name" value="REC"/>
    <property type="match status" value="1"/>
</dbReference>
<evidence type="ECO:0000256" key="7">
    <source>
        <dbReference type="ARBA" id="ARBA00023163"/>
    </source>
</evidence>
<dbReference type="PROSITE" id="PS50110">
    <property type="entry name" value="RESPONSE_REGULATORY"/>
    <property type="match status" value="1"/>
</dbReference>
<keyword evidence="5" id="KW-0805">Transcription regulation</keyword>
<dbReference type="Gene3D" id="3.40.50.2300">
    <property type="match status" value="1"/>
</dbReference>
<keyword evidence="7" id="KW-0804">Transcription</keyword>
<dbReference type="GO" id="GO:0000160">
    <property type="term" value="P:phosphorelay signal transduction system"/>
    <property type="evidence" value="ECO:0007669"/>
    <property type="project" value="UniProtKB-KW"/>
</dbReference>
<keyword evidence="12" id="KW-1185">Reference proteome</keyword>
<proteinExistence type="predicted"/>
<sequence length="572" mass="64698">MNESEKNKSAKHETVAKETVLDDSTTNVLIVDDEILVRLSLKTLIPWEAHGFRIAGEAQNGREALRLMESAPCQIVLTDIRMPELDGLSLIAEIRSRWPQTKCVILSNHNDFDYVQQALRLGAVDYVLKLAWVPEELLAMCRRLQDEVRQEALQLAAQDEVAFRLDRLDRETKDRLLLNLLTKQASRLEIERAAEGVELAFDTRRFKVALVSIDAYEAVLGENRFKSEQLLNYTVANVLGEILNGHGGGELVEISGGRFAIVASRILPELLEQLREATGAYVRISISCGVSAACSGLGTLQAGFEQAQRALERRFFRGEGAVVRADEAGAEARDPARPEQGDDAIGAQSLREFGIVDETRWQALLAAGEEAAVVREWARCCDRWQVLEAAGAEAVREELLRLLYLFGDRVLEPAGKTIYTVPEHEGRYPFDVIRNAQTLAEIRGWLGQWLALALRYAQEASGTRYRPEIQRVLEMIHQEYGRPLKVSDMARRAGFAENYLSVLFRKETGQKIVDYLTAVRMEKARELLRDPVYKIYEIAELVGYRDANHFSKYFKKIEGVFPLEFRKMAQRK</sequence>
<dbReference type="PROSITE" id="PS01124">
    <property type="entry name" value="HTH_ARAC_FAMILY_2"/>
    <property type="match status" value="1"/>
</dbReference>
<dbReference type="CDD" id="cd17536">
    <property type="entry name" value="REC_YesN-like"/>
    <property type="match status" value="1"/>
</dbReference>
<dbReference type="GO" id="GO:0005737">
    <property type="term" value="C:cytoplasm"/>
    <property type="evidence" value="ECO:0007669"/>
    <property type="project" value="UniProtKB-SubCell"/>
</dbReference>
<gene>
    <name evidence="11" type="ORF">IDH44_07540</name>
</gene>
<evidence type="ECO:0000256" key="3">
    <source>
        <dbReference type="ARBA" id="ARBA00022553"/>
    </source>
</evidence>
<evidence type="ECO:0000256" key="2">
    <source>
        <dbReference type="ARBA" id="ARBA00022490"/>
    </source>
</evidence>
<keyword evidence="2" id="KW-0963">Cytoplasm</keyword>
<dbReference type="SUPFAM" id="SSF46689">
    <property type="entry name" value="Homeodomain-like"/>
    <property type="match status" value="2"/>
</dbReference>
<dbReference type="InterPro" id="IPR051552">
    <property type="entry name" value="HptR"/>
</dbReference>
<dbReference type="Proteomes" id="UP000621560">
    <property type="component" value="Unassembled WGS sequence"/>
</dbReference>
<dbReference type="InterPro" id="IPR041522">
    <property type="entry name" value="CdaR_GGDEF"/>
</dbReference>
<keyword evidence="4" id="KW-0902">Two-component regulatory system</keyword>
<evidence type="ECO:0000256" key="5">
    <source>
        <dbReference type="ARBA" id="ARBA00023015"/>
    </source>
</evidence>
<evidence type="ECO:0000256" key="8">
    <source>
        <dbReference type="PROSITE-ProRule" id="PRU00169"/>
    </source>
</evidence>
<dbReference type="PANTHER" id="PTHR42713:SF3">
    <property type="entry name" value="TRANSCRIPTIONAL REGULATORY PROTEIN HPTR"/>
    <property type="match status" value="1"/>
</dbReference>
<evidence type="ECO:0000259" key="10">
    <source>
        <dbReference type="PROSITE" id="PS50110"/>
    </source>
</evidence>
<feature type="modified residue" description="4-aspartylphosphate" evidence="8">
    <location>
        <position position="79"/>
    </location>
</feature>
<name>A0A927GQY8_9BACL</name>
<evidence type="ECO:0000313" key="11">
    <source>
        <dbReference type="EMBL" id="MBD2845039.1"/>
    </source>
</evidence>
<dbReference type="Gene3D" id="1.10.10.60">
    <property type="entry name" value="Homeodomain-like"/>
    <property type="match status" value="2"/>
</dbReference>
<dbReference type="InterPro" id="IPR001789">
    <property type="entry name" value="Sig_transdc_resp-reg_receiver"/>
</dbReference>
<dbReference type="SMART" id="SM00342">
    <property type="entry name" value="HTH_ARAC"/>
    <property type="match status" value="1"/>
</dbReference>
<keyword evidence="6" id="KW-0238">DNA-binding</keyword>
<evidence type="ECO:0000313" key="12">
    <source>
        <dbReference type="Proteomes" id="UP000621560"/>
    </source>
</evidence>
<protein>
    <submittedName>
        <fullName evidence="11">Response regulator</fullName>
    </submittedName>
</protein>
<evidence type="ECO:0000259" key="9">
    <source>
        <dbReference type="PROSITE" id="PS01124"/>
    </source>
</evidence>
<reference evidence="11" key="1">
    <citation type="submission" date="2020-09" db="EMBL/GenBank/DDBJ databases">
        <title>A novel bacterium of genus Paenibacillus, isolated from South China Sea.</title>
        <authorList>
            <person name="Huang H."/>
            <person name="Mo K."/>
            <person name="Hu Y."/>
        </authorList>
    </citation>
    <scope>NUCLEOTIDE SEQUENCE</scope>
    <source>
        <strain evidence="11">IB182496</strain>
    </source>
</reference>
<dbReference type="InterPro" id="IPR018060">
    <property type="entry name" value="HTH_AraC"/>
</dbReference>
<organism evidence="11 12">
    <name type="scientific">Paenibacillus sabuli</name>
    <dbReference type="NCBI Taxonomy" id="2772509"/>
    <lineage>
        <taxon>Bacteria</taxon>
        <taxon>Bacillati</taxon>
        <taxon>Bacillota</taxon>
        <taxon>Bacilli</taxon>
        <taxon>Bacillales</taxon>
        <taxon>Paenibacillaceae</taxon>
        <taxon>Paenibacillus</taxon>
    </lineage>
</organism>
<dbReference type="InterPro" id="IPR009057">
    <property type="entry name" value="Homeodomain-like_sf"/>
</dbReference>
<dbReference type="Pfam" id="PF17853">
    <property type="entry name" value="GGDEF_2"/>
    <property type="match status" value="1"/>
</dbReference>
<evidence type="ECO:0000256" key="4">
    <source>
        <dbReference type="ARBA" id="ARBA00023012"/>
    </source>
</evidence>
<dbReference type="PANTHER" id="PTHR42713">
    <property type="entry name" value="HISTIDINE KINASE-RELATED"/>
    <property type="match status" value="1"/>
</dbReference>
<dbReference type="InterPro" id="IPR011006">
    <property type="entry name" value="CheY-like_superfamily"/>
</dbReference>
<dbReference type="SUPFAM" id="SSF52172">
    <property type="entry name" value="CheY-like"/>
    <property type="match status" value="1"/>
</dbReference>
<dbReference type="GO" id="GO:0043565">
    <property type="term" value="F:sequence-specific DNA binding"/>
    <property type="evidence" value="ECO:0007669"/>
    <property type="project" value="InterPro"/>
</dbReference>
<accession>A0A927GQY8</accession>
<dbReference type="AlphaFoldDB" id="A0A927GQY8"/>
<feature type="domain" description="Response regulatory" evidence="10">
    <location>
        <begin position="27"/>
        <end position="144"/>
    </location>
</feature>
<dbReference type="Pfam" id="PF00072">
    <property type="entry name" value="Response_reg"/>
    <property type="match status" value="1"/>
</dbReference>
<comment type="caution">
    <text evidence="11">The sequence shown here is derived from an EMBL/GenBank/DDBJ whole genome shotgun (WGS) entry which is preliminary data.</text>
</comment>
<evidence type="ECO:0000256" key="1">
    <source>
        <dbReference type="ARBA" id="ARBA00004496"/>
    </source>
</evidence>
<comment type="subcellular location">
    <subcellularLocation>
        <location evidence="1">Cytoplasm</location>
    </subcellularLocation>
</comment>
<keyword evidence="3 8" id="KW-0597">Phosphoprotein</keyword>
<dbReference type="GO" id="GO:0003700">
    <property type="term" value="F:DNA-binding transcription factor activity"/>
    <property type="evidence" value="ECO:0007669"/>
    <property type="project" value="InterPro"/>
</dbReference>
<evidence type="ECO:0000256" key="6">
    <source>
        <dbReference type="ARBA" id="ARBA00023125"/>
    </source>
</evidence>
<feature type="domain" description="HTH araC/xylS-type" evidence="9">
    <location>
        <begin position="470"/>
        <end position="568"/>
    </location>
</feature>
<dbReference type="RefSeq" id="WP_190916245.1">
    <property type="nucleotide sequence ID" value="NZ_JACXIZ010000013.1"/>
</dbReference>